<dbReference type="SMART" id="SM01260">
    <property type="entry name" value="LANC_like"/>
    <property type="match status" value="1"/>
</dbReference>
<proteinExistence type="predicted"/>
<organism evidence="1 2">
    <name type="scientific">Clostridium mobile</name>
    <dbReference type="NCBI Taxonomy" id="2841512"/>
    <lineage>
        <taxon>Bacteria</taxon>
        <taxon>Bacillati</taxon>
        <taxon>Bacillota</taxon>
        <taxon>Clostridia</taxon>
        <taxon>Eubacteriales</taxon>
        <taxon>Clostridiaceae</taxon>
        <taxon>Clostridium</taxon>
    </lineage>
</organism>
<dbReference type="Pfam" id="PF05147">
    <property type="entry name" value="LANC_like"/>
    <property type="match status" value="1"/>
</dbReference>
<dbReference type="InterPro" id="IPR007822">
    <property type="entry name" value="LANC-like"/>
</dbReference>
<dbReference type="CDD" id="cd04793">
    <property type="entry name" value="LanC"/>
    <property type="match status" value="1"/>
</dbReference>
<reference evidence="1 2" key="1">
    <citation type="submission" date="2021-06" db="EMBL/GenBank/DDBJ databases">
        <authorList>
            <person name="Sun Q."/>
            <person name="Li D."/>
        </authorList>
    </citation>
    <scope>NUCLEOTIDE SEQUENCE [LARGE SCALE GENOMIC DNA]</scope>
    <source>
        <strain evidence="1 2">MSJ-11</strain>
    </source>
</reference>
<sequence>MIINNTNNYIDISEDTKDKINKFLECFLGYVEEQYELKIINPVHYCDLLIMISEAYPLLERKEKWEQIGYDLCKGLKQNIETYGISEKHMGMIGGLGYMCFCVNLFSEKTGNLLKFSHTLNKLLFQESVKLTERLRRKKDVNMNDYDMIAGVSGFIYFLLDFKWNLEEESQLKKLIEYLVELTKYHQYMGCSVINFHLTKENLSREDEKLEFPNGNINFGLSHGMLGPLLALTKAHSKGMEVEGIESAINELFGIYDQFKIYHNDIAAWPTQLSFESYIKGEFEDNLRPVMASWCYGNTGIARGLQKAAQYMKYVQKEEVYKKDLINIINQPVDRYNLYETIICHGYSSVLCIRTMAYRDTKDKRFVETIEKDIDAVISIFYRNSDTSYDINKIIKKHFKDNMSLMLGAVGVALSLLGVVHEDMEYGKLLMVD</sequence>
<dbReference type="EMBL" id="JAHLQF010000001">
    <property type="protein sequence ID" value="MBU5483725.1"/>
    <property type="molecule type" value="Genomic_DNA"/>
</dbReference>
<evidence type="ECO:0000313" key="2">
    <source>
        <dbReference type="Proteomes" id="UP000726170"/>
    </source>
</evidence>
<comment type="caution">
    <text evidence="1">The sequence shown here is derived from an EMBL/GenBank/DDBJ whole genome shotgun (WGS) entry which is preliminary data.</text>
</comment>
<dbReference type="Proteomes" id="UP000726170">
    <property type="component" value="Unassembled WGS sequence"/>
</dbReference>
<name>A0ABS6EFE3_9CLOT</name>
<dbReference type="InterPro" id="IPR033889">
    <property type="entry name" value="LanC"/>
</dbReference>
<evidence type="ECO:0000313" key="1">
    <source>
        <dbReference type="EMBL" id="MBU5483725.1"/>
    </source>
</evidence>
<dbReference type="RefSeq" id="WP_216438080.1">
    <property type="nucleotide sequence ID" value="NZ_JAHLQF010000001.1"/>
</dbReference>
<gene>
    <name evidence="1" type="ORF">KQI86_05235</name>
</gene>
<accession>A0ABS6EFE3</accession>
<keyword evidence="2" id="KW-1185">Reference proteome</keyword>
<protein>
    <submittedName>
        <fullName evidence="1">Lanthionine synthetase C family protein</fullName>
    </submittedName>
</protein>